<feature type="region of interest" description="Disordered" evidence="1">
    <location>
        <begin position="572"/>
        <end position="710"/>
    </location>
</feature>
<comment type="caution">
    <text evidence="2">The sequence shown here is derived from an EMBL/GenBank/DDBJ whole genome shotgun (WGS) entry which is preliminary data.</text>
</comment>
<evidence type="ECO:0000256" key="1">
    <source>
        <dbReference type="SAM" id="MobiDB-lite"/>
    </source>
</evidence>
<feature type="compositionally biased region" description="Polar residues" evidence="1">
    <location>
        <begin position="574"/>
        <end position="586"/>
    </location>
</feature>
<protein>
    <submittedName>
        <fullName evidence="2">Uncharacterized protein</fullName>
    </submittedName>
</protein>
<dbReference type="AlphaFoldDB" id="A0A951PKH2"/>
<feature type="compositionally biased region" description="Polar residues" evidence="1">
    <location>
        <begin position="512"/>
        <end position="541"/>
    </location>
</feature>
<sequence>MSSGSSGRYQSRLFNFLNRQSIKFTAQCDRAVRHLKVTAVWGAQILLYPLYLAVQSGLSAGRQLSSAAQAGFPQIKALTQSQPKQETTLSADTPIQRVLCEVNTLFESEPDESLASSPSFLSVTSTQELAKTDKQPTTENEQLTAAIATKSSSDECGMIQGVATQLETRTLVLVTVQNQILDILTPQQQQKLASRISWEVADLLRQWRLAIASKSHTPQRLANLDQPRVFLPVRLFWNLMAWVQSSPVAIAANVFQEATLVYHPAPQLSQPQHRRHKPLAASNSAVITPHPALAFLDRTVAELESHQLVPGSEVVVTLGDRATSVLRERSQKLRQQLQTPFITHGDAESLEASQPNNSRIQALIYAAVDYFFGRRGSTLPQTDSRVQAEAHQLSGHDFISYVPLVTGSTPEAQTQLSEARNSQTSVTPDKSVWGVLKRYLNGKRLPGKLSAPTVPSSNQIVIAQTPSSSAISSLNPNTSLTTEASQTNTFRVQALIYAAVDYFFGRRRSHLPGTTSQAQPKSLANAQGETPQLSGRNSTSLPPVAAPPNLELAGVSEPDPWLTWDDLYDDSQFPDLTQTSTPATRSSGKRRSDSQAQLPRANSQTPVMPKNSVFGAIKRYLSPKQRPGKLSAPTTREQSEHPSSIVRTADVKTGKKGTLLQSQERHRDTTQKKAKSSSLSAAHSRRPNGLQTTAEPTAITKPSAPTPESHLDPAPDWIEAKSRPVGYVKHPLEQLLGWLDVAILRIEEFIVKVWDWVKRLLP</sequence>
<proteinExistence type="predicted"/>
<reference evidence="2" key="1">
    <citation type="submission" date="2021-05" db="EMBL/GenBank/DDBJ databases">
        <authorList>
            <person name="Pietrasiak N."/>
            <person name="Ward R."/>
            <person name="Stajich J.E."/>
            <person name="Kurbessoian T."/>
        </authorList>
    </citation>
    <scope>NUCLEOTIDE SEQUENCE</scope>
    <source>
        <strain evidence="2">CPER-KK1</strain>
    </source>
</reference>
<name>A0A951PKH2_9CYAN</name>
<feature type="compositionally biased region" description="Polar residues" evidence="1">
    <location>
        <begin position="632"/>
        <end position="646"/>
    </location>
</feature>
<feature type="region of interest" description="Disordered" evidence="1">
    <location>
        <begin position="511"/>
        <end position="556"/>
    </location>
</feature>
<feature type="compositionally biased region" description="Polar residues" evidence="1">
    <location>
        <begin position="594"/>
        <end position="606"/>
    </location>
</feature>
<dbReference type="EMBL" id="JAHHIF010000016">
    <property type="protein sequence ID" value="MBW4545590.1"/>
    <property type="molecule type" value="Genomic_DNA"/>
</dbReference>
<reference evidence="2" key="2">
    <citation type="journal article" date="2022" name="Microbiol. Resour. Announc.">
        <title>Metagenome Sequencing to Explore Phylogenomics of Terrestrial Cyanobacteria.</title>
        <authorList>
            <person name="Ward R.D."/>
            <person name="Stajich J.E."/>
            <person name="Johansen J.R."/>
            <person name="Huntemann M."/>
            <person name="Clum A."/>
            <person name="Foster B."/>
            <person name="Foster B."/>
            <person name="Roux S."/>
            <person name="Palaniappan K."/>
            <person name="Varghese N."/>
            <person name="Mukherjee S."/>
            <person name="Reddy T.B.K."/>
            <person name="Daum C."/>
            <person name="Copeland A."/>
            <person name="Chen I.A."/>
            <person name="Ivanova N.N."/>
            <person name="Kyrpides N.C."/>
            <person name="Shapiro N."/>
            <person name="Eloe-Fadrosh E.A."/>
            <person name="Pietrasiak N."/>
        </authorList>
    </citation>
    <scope>NUCLEOTIDE SEQUENCE</scope>
    <source>
        <strain evidence="2">CPER-KK1</strain>
    </source>
</reference>
<gene>
    <name evidence="2" type="ORF">KME25_14250</name>
</gene>
<dbReference type="Proteomes" id="UP000753908">
    <property type="component" value="Unassembled WGS sequence"/>
</dbReference>
<evidence type="ECO:0000313" key="2">
    <source>
        <dbReference type="EMBL" id="MBW4545590.1"/>
    </source>
</evidence>
<evidence type="ECO:0000313" key="3">
    <source>
        <dbReference type="Proteomes" id="UP000753908"/>
    </source>
</evidence>
<accession>A0A951PKH2</accession>
<organism evidence="2 3">
    <name type="scientific">Symplocastrum torsivum CPER-KK1</name>
    <dbReference type="NCBI Taxonomy" id="450513"/>
    <lineage>
        <taxon>Bacteria</taxon>
        <taxon>Bacillati</taxon>
        <taxon>Cyanobacteriota</taxon>
        <taxon>Cyanophyceae</taxon>
        <taxon>Oscillatoriophycideae</taxon>
        <taxon>Oscillatoriales</taxon>
        <taxon>Microcoleaceae</taxon>
        <taxon>Symplocastrum</taxon>
    </lineage>
</organism>